<dbReference type="FunFam" id="3.30.40.10:FF:000185">
    <property type="entry name" value="RING finger protein nhl-1"/>
    <property type="match status" value="1"/>
</dbReference>
<dbReference type="PROSITE" id="PS50089">
    <property type="entry name" value="ZF_RING_2"/>
    <property type="match status" value="1"/>
</dbReference>
<feature type="compositionally biased region" description="Polar residues" evidence="7">
    <location>
        <begin position="481"/>
        <end position="505"/>
    </location>
</feature>
<feature type="compositionally biased region" description="Low complexity" evidence="7">
    <location>
        <begin position="452"/>
        <end position="478"/>
    </location>
</feature>
<feature type="compositionally biased region" description="Basic and acidic residues" evidence="7">
    <location>
        <begin position="795"/>
        <end position="804"/>
    </location>
</feature>
<dbReference type="PROSITE" id="PS50119">
    <property type="entry name" value="ZF_BBOX"/>
    <property type="match status" value="1"/>
</dbReference>
<dbReference type="PROSITE" id="PS51125">
    <property type="entry name" value="NHL"/>
    <property type="match status" value="6"/>
</dbReference>
<dbReference type="InterPro" id="IPR001258">
    <property type="entry name" value="NHL_repeat"/>
</dbReference>
<feature type="repeat" description="NHL" evidence="6">
    <location>
        <begin position="986"/>
        <end position="1029"/>
    </location>
</feature>
<gene>
    <name evidence="10" type="ORF">AFUS01_LOCUS43393</name>
</gene>
<dbReference type="OrthoDB" id="342730at2759"/>
<sequence>MEQFDQLLTCCICLDRYRNPKLLPCQHSFCMEPCMEGLVDYVKRQVKCPECRAEHRIPYQGVQAFPTNVTLTRFLELHIDLTGELPDPTRNQIMERCQVCSEKAYINLCAHCDKKVCPDCKEAHVDVLKREIMRLSSQVRRVLHRLEDALSVTDKNLAGLKGNQAHVLDEVDDLVRRFTKAIKDKGDALRLEMESYVTTELTTLNSHRTSLETEISNIQSNCDLVDKHMVAENAGVTWDDQELMDTKDVFLKTIEFIRNFEHEPGDRRIRFSVNQDPNTIIIGLSNFGDLITPNSFIITQNLLAAVQQQPAQSNSGLMRSKSDHRLVQQYRDMDDLDDKPTSARSKYSKYGSGNDGEERKFRSRFTRRLLAQDEDETRVRFSDTEDRPAPVPTRARVIEADEAVKGPLSGVLRLLDSTRVLEKMVDFESPKKKPSVSAGPVVPLAIQHQMQVMQQQHLLQQQHQNQTPPTPTSAPSAPWRQPSQEKNNVPKTTPVSASRKLSLSTDKPRSESESSNSDHHSGTSSSASSSSHRNANATPAYVKDDVKRYSSTPQRPSQAPKSASPAVASKTQFRRNVTPLTTSLSKKDESESSSDESEETESEEPTSPAAVTTKLERPDIGPILARSALARDRDPPISTRTRVTPRDDISSRLRDTDSYSSRSRIQDEPISSRTREPVLERRMSRDEGSAYAAYKSRQHKSPPERHYGSSSGTTGSSSSAASRYGTSSTTSPYDYGLSRSRTGTALYEPETPTSRLQSKYLNRSRHNLGSSMDGPDDHIRPSEAENTDQWSSNGGREKSRDKSKILNRSKSSHELAQAELEGKPEEEQGSLSSWARYLKSKYGKTANTSNSQESSSNADSRTPEVPSSRGKSASPQKLSLATSQYSAKKRLVFKFGSRGSDPGYFTWPRGIACGPDSNIVVADSSNHRIQIFDPQGTFIKDFGSYGNGDGEFDCLAGVAVNRIGQFIVSDRYNHRIQVFDPSGRFLRSFGSQGSTDGKFNYPWGVTTDALGFIYVCDKENHRVQVFQSDGTFVGKFGVGELEHPHYIGITSTNKVVVSDTGHHRVYIFDVNGKVIGSIGTEGIEHGQFKLPRGVAVDEQGYIFVGDSGNNRIQIFSPDGHHIRSFGNWGCGDGEFKGLEGVAVNSQGNILVCDRENHRIQAF</sequence>
<feature type="compositionally biased region" description="Polar residues" evidence="7">
    <location>
        <begin position="574"/>
        <end position="584"/>
    </location>
</feature>
<evidence type="ECO:0000256" key="5">
    <source>
        <dbReference type="PROSITE-ProRule" id="PRU00024"/>
    </source>
</evidence>
<reference evidence="10" key="1">
    <citation type="submission" date="2021-06" db="EMBL/GenBank/DDBJ databases">
        <authorList>
            <person name="Hodson N. C."/>
            <person name="Mongue J. A."/>
            <person name="Jaron S. K."/>
        </authorList>
    </citation>
    <scope>NUCLEOTIDE SEQUENCE</scope>
</reference>
<feature type="compositionally biased region" description="Polar residues" evidence="7">
    <location>
        <begin position="869"/>
        <end position="880"/>
    </location>
</feature>
<evidence type="ECO:0000259" key="8">
    <source>
        <dbReference type="PROSITE" id="PS50089"/>
    </source>
</evidence>
<evidence type="ECO:0000313" key="10">
    <source>
        <dbReference type="EMBL" id="CAG7833813.1"/>
    </source>
</evidence>
<evidence type="ECO:0000256" key="4">
    <source>
        <dbReference type="ARBA" id="ARBA00022833"/>
    </source>
</evidence>
<dbReference type="InterPro" id="IPR018957">
    <property type="entry name" value="Znf_C3HC4_RING-type"/>
</dbReference>
<feature type="compositionally biased region" description="Low complexity" evidence="7">
    <location>
        <begin position="522"/>
        <end position="532"/>
    </location>
</feature>
<dbReference type="CDD" id="cd16524">
    <property type="entry name" value="RING-HC_NHL-1-like"/>
    <property type="match status" value="1"/>
</dbReference>
<feature type="repeat" description="NHL" evidence="6">
    <location>
        <begin position="1122"/>
        <end position="1162"/>
    </location>
</feature>
<feature type="region of interest" description="Disordered" evidence="7">
    <location>
        <begin position="452"/>
        <end position="831"/>
    </location>
</feature>
<dbReference type="GO" id="GO:0008270">
    <property type="term" value="F:zinc ion binding"/>
    <property type="evidence" value="ECO:0007669"/>
    <property type="project" value="UniProtKB-KW"/>
</dbReference>
<feature type="repeat" description="NHL" evidence="6">
    <location>
        <begin position="942"/>
        <end position="982"/>
    </location>
</feature>
<evidence type="ECO:0000256" key="3">
    <source>
        <dbReference type="ARBA" id="ARBA00022771"/>
    </source>
</evidence>
<feature type="compositionally biased region" description="Low complexity" evidence="7">
    <location>
        <begin position="553"/>
        <end position="570"/>
    </location>
</feature>
<dbReference type="PANTHER" id="PTHR24104">
    <property type="entry name" value="E3 UBIQUITIN-PROTEIN LIGASE NHLRC1-RELATED"/>
    <property type="match status" value="1"/>
</dbReference>
<feature type="region of interest" description="Disordered" evidence="7">
    <location>
        <begin position="331"/>
        <end position="361"/>
    </location>
</feature>
<feature type="compositionally biased region" description="Basic and acidic residues" evidence="7">
    <location>
        <begin position="673"/>
        <end position="688"/>
    </location>
</feature>
<dbReference type="Pfam" id="PF00097">
    <property type="entry name" value="zf-C3HC4"/>
    <property type="match status" value="1"/>
</dbReference>
<dbReference type="Proteomes" id="UP000708208">
    <property type="component" value="Unassembled WGS sequence"/>
</dbReference>
<feature type="compositionally biased region" description="Polar residues" evidence="7">
    <location>
        <begin position="751"/>
        <end position="761"/>
    </location>
</feature>
<dbReference type="GO" id="GO:0061630">
    <property type="term" value="F:ubiquitin protein ligase activity"/>
    <property type="evidence" value="ECO:0007669"/>
    <property type="project" value="TreeGrafter"/>
</dbReference>
<keyword evidence="1" id="KW-0479">Metal-binding</keyword>
<feature type="region of interest" description="Disordered" evidence="7">
    <location>
        <begin position="375"/>
        <end position="394"/>
    </location>
</feature>
<feature type="domain" description="B box-type" evidence="9">
    <location>
        <begin position="92"/>
        <end position="135"/>
    </location>
</feature>
<keyword evidence="3 5" id="KW-0863">Zinc-finger</keyword>
<dbReference type="InterPro" id="IPR001841">
    <property type="entry name" value="Znf_RING"/>
</dbReference>
<feature type="domain" description="RING-type" evidence="8">
    <location>
        <begin position="10"/>
        <end position="52"/>
    </location>
</feature>
<dbReference type="AlphaFoldDB" id="A0A8J2LKW0"/>
<feature type="region of interest" description="Disordered" evidence="7">
    <location>
        <begin position="844"/>
        <end position="880"/>
    </location>
</feature>
<keyword evidence="4" id="KW-0862">Zinc</keyword>
<dbReference type="EMBL" id="CAJVCH010570034">
    <property type="protein sequence ID" value="CAG7833813.1"/>
    <property type="molecule type" value="Genomic_DNA"/>
</dbReference>
<dbReference type="InterPro" id="IPR050952">
    <property type="entry name" value="TRIM-NHL_E3_ligases"/>
</dbReference>
<evidence type="ECO:0000256" key="7">
    <source>
        <dbReference type="SAM" id="MobiDB-lite"/>
    </source>
</evidence>
<dbReference type="SMART" id="SM00184">
    <property type="entry name" value="RING"/>
    <property type="match status" value="1"/>
</dbReference>
<dbReference type="FunFam" id="2.120.10.30:FF:000013">
    <property type="entry name" value="E3 ubiquitin-protein ligase TRIM71"/>
    <property type="match status" value="1"/>
</dbReference>
<feature type="compositionally biased region" description="Acidic residues" evidence="7">
    <location>
        <begin position="591"/>
        <end position="604"/>
    </location>
</feature>
<dbReference type="PANTHER" id="PTHR24104:SF47">
    <property type="entry name" value="E3 UBIQUITIN-PROTEIN LIGASE NHLRC1"/>
    <property type="match status" value="1"/>
</dbReference>
<comment type="caution">
    <text evidence="10">The sequence shown here is derived from an EMBL/GenBank/DDBJ whole genome shotgun (WGS) entry which is preliminary data.</text>
</comment>
<feature type="compositionally biased region" description="Basic and acidic residues" evidence="7">
    <location>
        <begin position="506"/>
        <end position="521"/>
    </location>
</feature>
<evidence type="ECO:0000259" key="9">
    <source>
        <dbReference type="PROSITE" id="PS50119"/>
    </source>
</evidence>
<evidence type="ECO:0000313" key="11">
    <source>
        <dbReference type="Proteomes" id="UP000708208"/>
    </source>
</evidence>
<feature type="compositionally biased region" description="Low complexity" evidence="7">
    <location>
        <begin position="847"/>
        <end position="860"/>
    </location>
</feature>
<evidence type="ECO:0000256" key="2">
    <source>
        <dbReference type="ARBA" id="ARBA00022737"/>
    </source>
</evidence>
<feature type="compositionally biased region" description="Low complexity" evidence="7">
    <location>
        <begin position="708"/>
        <end position="731"/>
    </location>
</feature>
<proteinExistence type="predicted"/>
<accession>A0A8J2LKW0</accession>
<feature type="repeat" description="NHL" evidence="6">
    <location>
        <begin position="1075"/>
        <end position="1118"/>
    </location>
</feature>
<feature type="repeat" description="NHL" evidence="6">
    <location>
        <begin position="1030"/>
        <end position="1071"/>
    </location>
</feature>
<feature type="repeat" description="NHL" evidence="6">
    <location>
        <begin position="892"/>
        <end position="935"/>
    </location>
</feature>
<protein>
    <recommendedName>
        <fullName evidence="12">RING finger protein nhl-1</fullName>
    </recommendedName>
</protein>
<name>A0A8J2LKW0_9HEXA</name>
<feature type="compositionally biased region" description="Basic and acidic residues" evidence="7">
    <location>
        <begin position="377"/>
        <end position="388"/>
    </location>
</feature>
<organism evidence="10 11">
    <name type="scientific">Allacma fusca</name>
    <dbReference type="NCBI Taxonomy" id="39272"/>
    <lineage>
        <taxon>Eukaryota</taxon>
        <taxon>Metazoa</taxon>
        <taxon>Ecdysozoa</taxon>
        <taxon>Arthropoda</taxon>
        <taxon>Hexapoda</taxon>
        <taxon>Collembola</taxon>
        <taxon>Symphypleona</taxon>
        <taxon>Sminthuridae</taxon>
        <taxon>Allacma</taxon>
    </lineage>
</organism>
<dbReference type="GO" id="GO:0000209">
    <property type="term" value="P:protein polyubiquitination"/>
    <property type="evidence" value="ECO:0007669"/>
    <property type="project" value="TreeGrafter"/>
</dbReference>
<keyword evidence="2" id="KW-0677">Repeat</keyword>
<evidence type="ECO:0000256" key="6">
    <source>
        <dbReference type="PROSITE-ProRule" id="PRU00504"/>
    </source>
</evidence>
<evidence type="ECO:0000256" key="1">
    <source>
        <dbReference type="ARBA" id="ARBA00022723"/>
    </source>
</evidence>
<dbReference type="GO" id="GO:0043161">
    <property type="term" value="P:proteasome-mediated ubiquitin-dependent protein catabolic process"/>
    <property type="evidence" value="ECO:0007669"/>
    <property type="project" value="TreeGrafter"/>
</dbReference>
<evidence type="ECO:0008006" key="12">
    <source>
        <dbReference type="Google" id="ProtNLM"/>
    </source>
</evidence>
<dbReference type="InterPro" id="IPR000315">
    <property type="entry name" value="Znf_B-box"/>
</dbReference>
<dbReference type="CDD" id="cd14954">
    <property type="entry name" value="NHL_TRIM71_like"/>
    <property type="match status" value="1"/>
</dbReference>
<dbReference type="Pfam" id="PF01436">
    <property type="entry name" value="NHL"/>
    <property type="match status" value="5"/>
</dbReference>
<feature type="compositionally biased region" description="Basic and acidic residues" evidence="7">
    <location>
        <begin position="644"/>
        <end position="657"/>
    </location>
</feature>
<keyword evidence="11" id="KW-1185">Reference proteome</keyword>
<dbReference type="FunFam" id="2.120.10.30:FF:000037">
    <property type="entry name" value="Uncharacterized protein, isoform E"/>
    <property type="match status" value="1"/>
</dbReference>